<dbReference type="EMBL" id="JBHRZG010000024">
    <property type="protein sequence ID" value="MFC3835556.1"/>
    <property type="molecule type" value="Genomic_DNA"/>
</dbReference>
<gene>
    <name evidence="1" type="ORF">ACFOSB_22050</name>
</gene>
<proteinExistence type="predicted"/>
<keyword evidence="2" id="KW-1185">Reference proteome</keyword>
<comment type="caution">
    <text evidence="1">The sequence shown here is derived from an EMBL/GenBank/DDBJ whole genome shotgun (WGS) entry which is preliminary data.</text>
</comment>
<protein>
    <submittedName>
        <fullName evidence="1">Uncharacterized protein</fullName>
    </submittedName>
</protein>
<dbReference type="RefSeq" id="WP_322474479.1">
    <property type="nucleotide sequence ID" value="NZ_JBHRZG010000024.1"/>
</dbReference>
<accession>A0ABV7ZGV1</accession>
<dbReference type="Proteomes" id="UP001595803">
    <property type="component" value="Unassembled WGS sequence"/>
</dbReference>
<organism evidence="1 2">
    <name type="scientific">Deinococcus rufus</name>
    <dbReference type="NCBI Taxonomy" id="2136097"/>
    <lineage>
        <taxon>Bacteria</taxon>
        <taxon>Thermotogati</taxon>
        <taxon>Deinococcota</taxon>
        <taxon>Deinococci</taxon>
        <taxon>Deinococcales</taxon>
        <taxon>Deinococcaceae</taxon>
        <taxon>Deinococcus</taxon>
    </lineage>
</organism>
<reference evidence="2" key="1">
    <citation type="journal article" date="2019" name="Int. J. Syst. Evol. Microbiol.">
        <title>The Global Catalogue of Microorganisms (GCM) 10K type strain sequencing project: providing services to taxonomists for standard genome sequencing and annotation.</title>
        <authorList>
            <consortium name="The Broad Institute Genomics Platform"/>
            <consortium name="The Broad Institute Genome Sequencing Center for Infectious Disease"/>
            <person name="Wu L."/>
            <person name="Ma J."/>
        </authorList>
    </citation>
    <scope>NUCLEOTIDE SEQUENCE [LARGE SCALE GENOMIC DNA]</scope>
    <source>
        <strain evidence="2">CCTCC AB 2017081</strain>
    </source>
</reference>
<evidence type="ECO:0000313" key="2">
    <source>
        <dbReference type="Proteomes" id="UP001595803"/>
    </source>
</evidence>
<name>A0ABV7ZGV1_9DEIO</name>
<evidence type="ECO:0000313" key="1">
    <source>
        <dbReference type="EMBL" id="MFC3835556.1"/>
    </source>
</evidence>
<sequence length="277" mass="32189">MQDDWQDRFACLWDGSNPGWAWHIRDASDPRSGDGYALVNERTGATWPLTPEERRWLVNEITTRPRIMPMRWEQRGTRATSYMRRLPADPADSLVRYIEYVEGKAHRQVNHDLYHGAFLCSLDIPLSDVPLGEGNGIQQSIDVRQFHAAWEVALLARAKWRAVTYAEFLDDPDFDRLRPIEPTRLEDLTFEDYWDGPLNGTVSFEGVTCWYERFFDHSVGEYLFPRRYLMVDRAEHFGGNEPMAGDEAEIRPSLGARRVIGWTDVDRAPQEAWVTRP</sequence>